<evidence type="ECO:0000313" key="2">
    <source>
        <dbReference type="EMBL" id="MBC2474377.1"/>
    </source>
</evidence>
<protein>
    <submittedName>
        <fullName evidence="2">Reverse transcriptase (RNA-dependent DNA polymerase)</fullName>
    </submittedName>
</protein>
<dbReference type="InterPro" id="IPR043502">
    <property type="entry name" value="DNA/RNA_pol_sf"/>
</dbReference>
<feature type="domain" description="Reverse transcriptase" evidence="1">
    <location>
        <begin position="1"/>
        <end position="338"/>
    </location>
</feature>
<dbReference type="GO" id="GO:0003964">
    <property type="term" value="F:RNA-directed DNA polymerase activity"/>
    <property type="evidence" value="ECO:0007669"/>
    <property type="project" value="UniProtKB-KW"/>
</dbReference>
<gene>
    <name evidence="2" type="ORF">HGI39_06565</name>
</gene>
<dbReference type="SUPFAM" id="SSF56672">
    <property type="entry name" value="DNA/RNA polymerases"/>
    <property type="match status" value="1"/>
</dbReference>
<organism evidence="2 3">
    <name type="scientific">Clostridium beijerinckii</name>
    <name type="common">Clostridium MP</name>
    <dbReference type="NCBI Taxonomy" id="1520"/>
    <lineage>
        <taxon>Bacteria</taxon>
        <taxon>Bacillati</taxon>
        <taxon>Bacillota</taxon>
        <taxon>Clostridia</taxon>
        <taxon>Eubacteriales</taxon>
        <taxon>Clostridiaceae</taxon>
        <taxon>Clostridium</taxon>
    </lineage>
</organism>
<dbReference type="Pfam" id="PF00078">
    <property type="entry name" value="RVT_1"/>
    <property type="match status" value="1"/>
</dbReference>
<dbReference type="AlphaFoldDB" id="A0AAW3W759"/>
<accession>A0AAW3W759</accession>
<dbReference type="RefSeq" id="WP_105412196.1">
    <property type="nucleotide sequence ID" value="NZ_JABAGV010000012.1"/>
</dbReference>
<name>A0AAW3W759_CLOBE</name>
<reference evidence="2" key="2">
    <citation type="journal article" date="2022" name="Nat. Biotechnol.">
        <title>Carbon-negative production of acetone and isopropanol by gas fermentation at industrial pilot scale.</title>
        <authorList>
            <person name="Liew F.E."/>
            <person name="Nogle R."/>
            <person name="Abdalla T."/>
            <person name="Rasor B.J."/>
            <person name="Canter C."/>
            <person name="Jensen R.O."/>
            <person name="Wang L."/>
            <person name="Strutz J."/>
            <person name="Chirania P."/>
            <person name="De Tissera S."/>
            <person name="Mueller A.P."/>
            <person name="Ruan Z."/>
            <person name="Gao A."/>
            <person name="Tran L."/>
            <person name="Engle N.L."/>
            <person name="Bromley J.C."/>
            <person name="Daniell J."/>
            <person name="Conrado R."/>
            <person name="Tschaplinski T.J."/>
            <person name="Giannone R.J."/>
            <person name="Hettich R.L."/>
            <person name="Karim A.S."/>
            <person name="Simpson S.D."/>
            <person name="Brown S.D."/>
            <person name="Leang C."/>
            <person name="Jewett M.C."/>
            <person name="Kopke M."/>
        </authorList>
    </citation>
    <scope>NUCLEOTIDE SEQUENCE</scope>
    <source>
        <strain evidence="2">DJ015</strain>
    </source>
</reference>
<evidence type="ECO:0000259" key="1">
    <source>
        <dbReference type="PROSITE" id="PS50878"/>
    </source>
</evidence>
<dbReference type="PROSITE" id="PS50878">
    <property type="entry name" value="RT_POL"/>
    <property type="match status" value="1"/>
</dbReference>
<proteinExistence type="predicted"/>
<reference evidence="2" key="1">
    <citation type="submission" date="2020-04" db="EMBL/GenBank/DDBJ databases">
        <authorList>
            <person name="Brown S."/>
        </authorList>
    </citation>
    <scope>NUCLEOTIDE SEQUENCE</scope>
    <source>
        <strain evidence="2">DJ015</strain>
    </source>
</reference>
<keyword evidence="2" id="KW-0548">Nucleotidyltransferase</keyword>
<keyword evidence="2" id="KW-0695">RNA-directed DNA polymerase</keyword>
<comment type="caution">
    <text evidence="2">The sequence shown here is derived from an EMBL/GenBank/DDBJ whole genome shotgun (WGS) entry which is preliminary data.</text>
</comment>
<dbReference type="CDD" id="cd01651">
    <property type="entry name" value="RT_G2_intron"/>
    <property type="match status" value="1"/>
</dbReference>
<dbReference type="Proteomes" id="UP001194098">
    <property type="component" value="Unassembled WGS sequence"/>
</dbReference>
<dbReference type="InterPro" id="IPR000477">
    <property type="entry name" value="RT_dom"/>
</dbReference>
<dbReference type="EMBL" id="JABAGV010000012">
    <property type="protein sequence ID" value="MBC2474377.1"/>
    <property type="molecule type" value="Genomic_DNA"/>
</dbReference>
<evidence type="ECO:0000313" key="3">
    <source>
        <dbReference type="Proteomes" id="UP001194098"/>
    </source>
</evidence>
<sequence>MNRNVVFKNKYYTHLDIKKDYVKYENMIKNTNWIQKHGFYPFIHYEIIFNKYVYDKDTGIKEKREKKRDIFYSSHIDRFIYQYYGQILNECYDKISINRSINKVATAYRNNLKGRCNIHFSKEALEFICKCKSAFIFVGDFSGFFDNLDHDYLKEKLMQALDVERLPIEHFCIYKNITQYTYVERDDIEKDKNKKIKEMLKEPKYFTTEEFRKFKKLYLKKNENSYGIPQGSAISSIYSNVYMLDFDKQVNDYVTSKRGLYRRYCDDLIIVIPIQDSEIISKKYNEYINEINRIAKSIPRLDLNPSKTEQFIYDSQGNDKLINLNTNKNILNYLGFSFDGQVVKIREKSLFKYYCRAYKKARTVKKYNGSKYEFTLKRKLYKLYTHLGDYKYSKEYGNFITYARRSEEIFNESNILKNEIHNQVKKHWAKINNKMKE</sequence>
<keyword evidence="2" id="KW-0808">Transferase</keyword>